<dbReference type="AlphaFoldDB" id="A0AAV9HNY0"/>
<dbReference type="Proteomes" id="UP001321749">
    <property type="component" value="Unassembled WGS sequence"/>
</dbReference>
<protein>
    <submittedName>
        <fullName evidence="2">Uncharacterized protein</fullName>
    </submittedName>
</protein>
<feature type="region of interest" description="Disordered" evidence="1">
    <location>
        <begin position="147"/>
        <end position="178"/>
    </location>
</feature>
<dbReference type="EMBL" id="MU864972">
    <property type="protein sequence ID" value="KAK4462469.1"/>
    <property type="molecule type" value="Genomic_DNA"/>
</dbReference>
<evidence type="ECO:0000313" key="2">
    <source>
        <dbReference type="EMBL" id="KAK4462469.1"/>
    </source>
</evidence>
<comment type="caution">
    <text evidence="2">The sequence shown here is derived from an EMBL/GenBank/DDBJ whole genome shotgun (WGS) entry which is preliminary data.</text>
</comment>
<gene>
    <name evidence="2" type="ORF">QBC42DRAFT_326988</name>
</gene>
<keyword evidence="3" id="KW-1185">Reference proteome</keyword>
<accession>A0AAV9HNY0</accession>
<evidence type="ECO:0000256" key="1">
    <source>
        <dbReference type="SAM" id="MobiDB-lite"/>
    </source>
</evidence>
<proteinExistence type="predicted"/>
<reference evidence="2" key="2">
    <citation type="submission" date="2023-06" db="EMBL/GenBank/DDBJ databases">
        <authorList>
            <consortium name="Lawrence Berkeley National Laboratory"/>
            <person name="Mondo S.J."/>
            <person name="Hensen N."/>
            <person name="Bonometti L."/>
            <person name="Westerberg I."/>
            <person name="Brannstrom I.O."/>
            <person name="Guillou S."/>
            <person name="Cros-Aarteil S."/>
            <person name="Calhoun S."/>
            <person name="Haridas S."/>
            <person name="Kuo A."/>
            <person name="Pangilinan J."/>
            <person name="Riley R."/>
            <person name="Labutti K."/>
            <person name="Andreopoulos B."/>
            <person name="Lipzen A."/>
            <person name="Chen C."/>
            <person name="Yanf M."/>
            <person name="Daum C."/>
            <person name="Ng V."/>
            <person name="Clum A."/>
            <person name="Steindorff A."/>
            <person name="Ohm R."/>
            <person name="Martin F."/>
            <person name="Silar P."/>
            <person name="Natvig D."/>
            <person name="Lalanne C."/>
            <person name="Gautier V."/>
            <person name="Ament-Velasquez S.L."/>
            <person name="Kruys A."/>
            <person name="Hutchinson M.I."/>
            <person name="Powell A.J."/>
            <person name="Barry K."/>
            <person name="Miller A.N."/>
            <person name="Grigoriev I.V."/>
            <person name="Debuchy R."/>
            <person name="Gladieux P."/>
            <person name="Thoren M.H."/>
            <person name="Johannesson H."/>
        </authorList>
    </citation>
    <scope>NUCLEOTIDE SEQUENCE</scope>
    <source>
        <strain evidence="2">PSN324</strain>
    </source>
</reference>
<feature type="compositionally biased region" description="Basic and acidic residues" evidence="1">
    <location>
        <begin position="162"/>
        <end position="178"/>
    </location>
</feature>
<reference evidence="2" key="1">
    <citation type="journal article" date="2023" name="Mol. Phylogenet. Evol.">
        <title>Genome-scale phylogeny and comparative genomics of the fungal order Sordariales.</title>
        <authorList>
            <person name="Hensen N."/>
            <person name="Bonometti L."/>
            <person name="Westerberg I."/>
            <person name="Brannstrom I.O."/>
            <person name="Guillou S."/>
            <person name="Cros-Aarteil S."/>
            <person name="Calhoun S."/>
            <person name="Haridas S."/>
            <person name="Kuo A."/>
            <person name="Mondo S."/>
            <person name="Pangilinan J."/>
            <person name="Riley R."/>
            <person name="LaButti K."/>
            <person name="Andreopoulos B."/>
            <person name="Lipzen A."/>
            <person name="Chen C."/>
            <person name="Yan M."/>
            <person name="Daum C."/>
            <person name="Ng V."/>
            <person name="Clum A."/>
            <person name="Steindorff A."/>
            <person name="Ohm R.A."/>
            <person name="Martin F."/>
            <person name="Silar P."/>
            <person name="Natvig D.O."/>
            <person name="Lalanne C."/>
            <person name="Gautier V."/>
            <person name="Ament-Velasquez S.L."/>
            <person name="Kruys A."/>
            <person name="Hutchinson M.I."/>
            <person name="Powell A.J."/>
            <person name="Barry K."/>
            <person name="Miller A.N."/>
            <person name="Grigoriev I.V."/>
            <person name="Debuchy R."/>
            <person name="Gladieux P."/>
            <person name="Hiltunen Thoren M."/>
            <person name="Johannesson H."/>
        </authorList>
    </citation>
    <scope>NUCLEOTIDE SEQUENCE</scope>
    <source>
        <strain evidence="2">PSN324</strain>
    </source>
</reference>
<name>A0AAV9HNY0_9PEZI</name>
<organism evidence="2 3">
    <name type="scientific">Cladorrhinum samala</name>
    <dbReference type="NCBI Taxonomy" id="585594"/>
    <lineage>
        <taxon>Eukaryota</taxon>
        <taxon>Fungi</taxon>
        <taxon>Dikarya</taxon>
        <taxon>Ascomycota</taxon>
        <taxon>Pezizomycotina</taxon>
        <taxon>Sordariomycetes</taxon>
        <taxon>Sordariomycetidae</taxon>
        <taxon>Sordariales</taxon>
        <taxon>Podosporaceae</taxon>
        <taxon>Cladorrhinum</taxon>
    </lineage>
</organism>
<sequence length="237" mass="25436">MSTCSYSKVPGLVFRDVATPCNHSAASGLCALARLAACRLSLVACYYLVLALLAFRIACRYCLAGDPAKAIRQGVCKGHPNGRVVWFAGRKGSKRQQQLKATRWKGVSEPLRRGVVNKEAAGTAAGRRMLAKEDLMCCALTPVVVSSGGTSSQQQGDGGSGLRDKRGTGPASKRDLKGVRCAETAQTHPSARMSLRKVVFGRCNQGYAGKRVTTITLPTSPLFLISRRDVSSWWVMT</sequence>
<evidence type="ECO:0000313" key="3">
    <source>
        <dbReference type="Proteomes" id="UP001321749"/>
    </source>
</evidence>